<keyword evidence="3" id="KW-1185">Reference proteome</keyword>
<evidence type="ECO:0000313" key="2">
    <source>
        <dbReference type="EMBL" id="KAF5184031.1"/>
    </source>
</evidence>
<sequence>MIEVTRIEVATDSLRVVKMINKEEATPWYCRDLLEGIVKLSRSFQTFCVRHVFRKLDEPDS</sequence>
<proteinExistence type="predicted"/>
<protein>
    <recommendedName>
        <fullName evidence="1">RNase H type-1 domain-containing protein</fullName>
    </recommendedName>
</protein>
<dbReference type="EMBL" id="JABWDY010032643">
    <property type="protein sequence ID" value="KAF5184031.1"/>
    <property type="molecule type" value="Genomic_DNA"/>
</dbReference>
<dbReference type="Pfam" id="PF13456">
    <property type="entry name" value="RVT_3"/>
    <property type="match status" value="1"/>
</dbReference>
<evidence type="ECO:0000259" key="1">
    <source>
        <dbReference type="Pfam" id="PF13456"/>
    </source>
</evidence>
<accession>A0A7J6VH19</accession>
<organism evidence="2 3">
    <name type="scientific">Thalictrum thalictroides</name>
    <name type="common">Rue-anemone</name>
    <name type="synonym">Anemone thalictroides</name>
    <dbReference type="NCBI Taxonomy" id="46969"/>
    <lineage>
        <taxon>Eukaryota</taxon>
        <taxon>Viridiplantae</taxon>
        <taxon>Streptophyta</taxon>
        <taxon>Embryophyta</taxon>
        <taxon>Tracheophyta</taxon>
        <taxon>Spermatophyta</taxon>
        <taxon>Magnoliopsida</taxon>
        <taxon>Ranunculales</taxon>
        <taxon>Ranunculaceae</taxon>
        <taxon>Thalictroideae</taxon>
        <taxon>Thalictrum</taxon>
    </lineage>
</organism>
<reference evidence="2 3" key="1">
    <citation type="submission" date="2020-06" db="EMBL/GenBank/DDBJ databases">
        <title>Transcriptomic and genomic resources for Thalictrum thalictroides and T. hernandezii: Facilitating candidate gene discovery in an emerging model plant lineage.</title>
        <authorList>
            <person name="Arias T."/>
            <person name="Riano-Pachon D.M."/>
            <person name="Di Stilio V.S."/>
        </authorList>
    </citation>
    <scope>NUCLEOTIDE SEQUENCE [LARGE SCALE GENOMIC DNA]</scope>
    <source>
        <strain evidence="3">cv. WT478/WT964</strain>
        <tissue evidence="2">Leaves</tissue>
    </source>
</reference>
<name>A0A7J6VH19_THATH</name>
<dbReference type="AlphaFoldDB" id="A0A7J6VH19"/>
<dbReference type="Proteomes" id="UP000554482">
    <property type="component" value="Unassembled WGS sequence"/>
</dbReference>
<dbReference type="GO" id="GO:0004523">
    <property type="term" value="F:RNA-DNA hybrid ribonuclease activity"/>
    <property type="evidence" value="ECO:0007669"/>
    <property type="project" value="InterPro"/>
</dbReference>
<gene>
    <name evidence="2" type="ORF">FRX31_026382</name>
</gene>
<comment type="caution">
    <text evidence="2">The sequence shown here is derived from an EMBL/GenBank/DDBJ whole genome shotgun (WGS) entry which is preliminary data.</text>
</comment>
<dbReference type="GO" id="GO:0003676">
    <property type="term" value="F:nucleic acid binding"/>
    <property type="evidence" value="ECO:0007669"/>
    <property type="project" value="InterPro"/>
</dbReference>
<evidence type="ECO:0000313" key="3">
    <source>
        <dbReference type="Proteomes" id="UP000554482"/>
    </source>
</evidence>
<feature type="domain" description="RNase H type-1" evidence="1">
    <location>
        <begin position="4"/>
        <end position="55"/>
    </location>
</feature>
<dbReference type="InterPro" id="IPR002156">
    <property type="entry name" value="RNaseH_domain"/>
</dbReference>